<evidence type="ECO:0000256" key="1">
    <source>
        <dbReference type="SAM" id="MobiDB-lite"/>
    </source>
</evidence>
<feature type="domain" description="YVC1 N-terminal linker helical" evidence="3">
    <location>
        <begin position="23"/>
        <end position="201"/>
    </location>
</feature>
<dbReference type="Proteomes" id="UP001362999">
    <property type="component" value="Unassembled WGS sequence"/>
</dbReference>
<evidence type="ECO:0000256" key="2">
    <source>
        <dbReference type="SAM" id="Phobius"/>
    </source>
</evidence>
<feature type="compositionally biased region" description="Basic and acidic residues" evidence="1">
    <location>
        <begin position="543"/>
        <end position="559"/>
    </location>
</feature>
<organism evidence="5 6">
    <name type="scientific">Favolaschia claudopus</name>
    <dbReference type="NCBI Taxonomy" id="2862362"/>
    <lineage>
        <taxon>Eukaryota</taxon>
        <taxon>Fungi</taxon>
        <taxon>Dikarya</taxon>
        <taxon>Basidiomycota</taxon>
        <taxon>Agaricomycotina</taxon>
        <taxon>Agaricomycetes</taxon>
        <taxon>Agaricomycetidae</taxon>
        <taxon>Agaricales</taxon>
        <taxon>Marasmiineae</taxon>
        <taxon>Mycenaceae</taxon>
        <taxon>Favolaschia</taxon>
    </lineage>
</organism>
<feature type="transmembrane region" description="Helical" evidence="2">
    <location>
        <begin position="211"/>
        <end position="229"/>
    </location>
</feature>
<gene>
    <name evidence="5" type="ORF">R3P38DRAFT_682340</name>
</gene>
<feature type="domain" description="Calcium channel YVC1-like C-terminal transmembrane" evidence="4">
    <location>
        <begin position="248"/>
        <end position="520"/>
    </location>
</feature>
<evidence type="ECO:0000313" key="5">
    <source>
        <dbReference type="EMBL" id="KAK7061976.1"/>
    </source>
</evidence>
<dbReference type="PANTHER" id="PTHR35859">
    <property type="entry name" value="NONSELECTIVE CATION CHANNEL PROTEIN"/>
    <property type="match status" value="1"/>
</dbReference>
<keyword evidence="2" id="KW-1133">Transmembrane helix</keyword>
<evidence type="ECO:0008006" key="7">
    <source>
        <dbReference type="Google" id="ProtNLM"/>
    </source>
</evidence>
<dbReference type="InterPro" id="IPR056337">
    <property type="entry name" value="LHD_YVC1"/>
</dbReference>
<feature type="transmembrane region" description="Helical" evidence="2">
    <location>
        <begin position="318"/>
        <end position="336"/>
    </location>
</feature>
<dbReference type="Pfam" id="PF23190">
    <property type="entry name" value="LHD_TRPY1"/>
    <property type="match status" value="1"/>
</dbReference>
<feature type="transmembrane region" description="Helical" evidence="2">
    <location>
        <begin position="417"/>
        <end position="436"/>
    </location>
</feature>
<dbReference type="EMBL" id="JAWWNJ010000002">
    <property type="protein sequence ID" value="KAK7061976.1"/>
    <property type="molecule type" value="Genomic_DNA"/>
</dbReference>
<feature type="transmembrane region" description="Helical" evidence="2">
    <location>
        <begin position="498"/>
        <end position="517"/>
    </location>
</feature>
<dbReference type="InterPro" id="IPR056336">
    <property type="entry name" value="YVC1_C"/>
</dbReference>
<reference evidence="5 6" key="1">
    <citation type="journal article" date="2024" name="J Genomics">
        <title>Draft genome sequencing and assembly of Favolaschia claudopus CIRM-BRFM 2984 isolated from oak limbs.</title>
        <authorList>
            <person name="Navarro D."/>
            <person name="Drula E."/>
            <person name="Chaduli D."/>
            <person name="Cazenave R."/>
            <person name="Ahrendt S."/>
            <person name="Wang J."/>
            <person name="Lipzen A."/>
            <person name="Daum C."/>
            <person name="Barry K."/>
            <person name="Grigoriev I.V."/>
            <person name="Favel A."/>
            <person name="Rosso M.N."/>
            <person name="Martin F."/>
        </authorList>
    </citation>
    <scope>NUCLEOTIDE SEQUENCE [LARGE SCALE GENOMIC DNA]</scope>
    <source>
        <strain evidence="5 6">CIRM-BRFM 2984</strain>
    </source>
</reference>
<keyword evidence="2" id="KW-0472">Membrane</keyword>
<comment type="caution">
    <text evidence="5">The sequence shown here is derived from an EMBL/GenBank/DDBJ whole genome shotgun (WGS) entry which is preliminary data.</text>
</comment>
<evidence type="ECO:0000259" key="3">
    <source>
        <dbReference type="Pfam" id="PF23190"/>
    </source>
</evidence>
<keyword evidence="2" id="KW-0812">Transmembrane</keyword>
<dbReference type="PANTHER" id="PTHR35859:SF1">
    <property type="entry name" value="NONSELECTIVE CATION CHANNEL PROTEIN"/>
    <property type="match status" value="1"/>
</dbReference>
<dbReference type="Pfam" id="PF23317">
    <property type="entry name" value="YVC1_C"/>
    <property type="match status" value="1"/>
</dbReference>
<feature type="transmembrane region" description="Helical" evidence="2">
    <location>
        <begin position="357"/>
        <end position="377"/>
    </location>
</feature>
<accession>A0AAW0ECX9</accession>
<evidence type="ECO:0000313" key="6">
    <source>
        <dbReference type="Proteomes" id="UP001362999"/>
    </source>
</evidence>
<evidence type="ECO:0000259" key="4">
    <source>
        <dbReference type="Pfam" id="PF23317"/>
    </source>
</evidence>
<proteinExistence type="predicted"/>
<sequence length="620" mass="70562">MDPEHRPLMAVDSDDKPSPQTLTKLIKRLRSLTLTLLPVEVDPESINNPTSRIITPRVIKAYKDAAGDFVDALPYCLLRARAEFMWDANHNPADYDENFGRAIACEVLARRIVHYAAPETLNAIMSTRFQHIQVDGDKSEMSSALEMAIDSHCTIFLSSTEAQDLVNSLWHGDIVQRTNANHDVDYVQYFETRENESFLSRLNPSRMSVPGYQNYMRIIVWLFFLLVYSQAVRQPIERKDQRDFDEWEIVLYVMALAFCCEDFNRLYKLLKFVTYKAYNFWMIVAFITDGIFATAFILRVAGFSDAEEQASRLRLLSFQILSFAAPLLWMKLVTVFDRYKYVGMMQIVVARMLQESGIFFALLSVLSLGFGQGLYALDASDGTLQSSGEIVNLLVQALLQAPDYAPFAPSPAGLTLYYLWGVITGLILLNILISLFSSAYQDVVDDAEAQYLAFFATKTIGMIRAPDSYVYPAPFNLIEVFLISPFELVMKSTTYAKLNRVVMGVVFFIPLSMIAFYESVLRGSEDKHRWVKRWLSGDDEGHDDAPEHRDPEVDEREGNGRIISKVPFEELIKAFPNTNQSSEALMLKEILHMKKQLEVVIEKLGAEPPRNESTLSLSRI</sequence>
<protein>
    <recommendedName>
        <fullName evidence="7">Calcium activated cation channel</fullName>
    </recommendedName>
</protein>
<dbReference type="InterPro" id="IPR052971">
    <property type="entry name" value="TRP_calcium_channel"/>
</dbReference>
<keyword evidence="6" id="KW-1185">Reference proteome</keyword>
<name>A0AAW0ECX9_9AGAR</name>
<feature type="region of interest" description="Disordered" evidence="1">
    <location>
        <begin position="539"/>
        <end position="559"/>
    </location>
</feature>
<dbReference type="AlphaFoldDB" id="A0AAW0ECX9"/>
<feature type="transmembrane region" description="Helical" evidence="2">
    <location>
        <begin position="279"/>
        <end position="298"/>
    </location>
</feature>